<feature type="coiled-coil region" evidence="5">
    <location>
        <begin position="171"/>
        <end position="270"/>
    </location>
</feature>
<dbReference type="GO" id="GO:0005615">
    <property type="term" value="C:extracellular space"/>
    <property type="evidence" value="ECO:0007669"/>
    <property type="project" value="TreeGrafter"/>
</dbReference>
<evidence type="ECO:0000256" key="5">
    <source>
        <dbReference type="SAM" id="Coils"/>
    </source>
</evidence>
<dbReference type="PROSITE" id="PS51842">
    <property type="entry name" value="IF_ROD_2"/>
    <property type="match status" value="1"/>
</dbReference>
<accession>A0AA97LJZ9</accession>
<dbReference type="InterPro" id="IPR032444">
    <property type="entry name" value="Keratin_2_head"/>
</dbReference>
<protein>
    <submittedName>
        <fullName evidence="8">Keratin, type II cytoskeletal 6A-like</fullName>
    </submittedName>
</protein>
<reference evidence="8" key="1">
    <citation type="submission" date="2025-08" db="UniProtKB">
        <authorList>
            <consortium name="RefSeq"/>
        </authorList>
    </citation>
    <scope>IDENTIFICATION</scope>
    <source>
        <tissue evidence="8">Blood</tissue>
    </source>
</reference>
<keyword evidence="1 4" id="KW-0403">Intermediate filament</keyword>
<dbReference type="AlphaFoldDB" id="A0AA97LJZ9"/>
<dbReference type="PRINTS" id="PR01276">
    <property type="entry name" value="TYPE2KERATIN"/>
</dbReference>
<dbReference type="GO" id="GO:0031424">
    <property type="term" value="P:keratinization"/>
    <property type="evidence" value="ECO:0007669"/>
    <property type="project" value="TreeGrafter"/>
</dbReference>
<proteinExistence type="inferred from homology"/>
<dbReference type="Proteomes" id="UP001190640">
    <property type="component" value="Chromosome 19"/>
</dbReference>
<sequence>MAYQSSVKIQKKGFSNSSAIIPNSCRTSFSSSTMSRSGGCGVGAGLGRVGGGGGGGFGSRSLYSLGGSKRISAGGGGSCFGSGVGGGYGFGGSYGFGGGAGGGYGFGSAVGGGNYGFVGTGFGGGRSGAGFPACPPGGIQEVTINQNLLAPLNLEIDPNIQRVRKEEGEQIKTLNNKFASFIDKVRFLEQQNKVLETKWALLQEQGQKTVRNDIEPFFEVYINNLRKQLNNLENDRGKLAGDLNSMQNHVEDYKNKYEDEINRRTTAENDFVTLKKDVDAAYMNKIELDAKADSLKDELCFLRALYEQELAQMQAQITDTSVVLSMDNNRNLDLDSIIAEVKSQYEEIANRSRDEAESWYQSKYEELQASAGRHGDDLRNTKHEIAEINRQIQRLRAEIDNVKKQCANLQASIAEAEERGELALKDARQKLAELEDALQRAKQDMARQMKDYQDLMNTKLSLDIEIATYRKLLEGEECRLGNDQANSVNISVVSSTMGRSGVAGGSLGYGGGNSFGLGGGSGFGAGAGCMGLGSGLGMGGGSFSSGSGRGIGGGVSLGGGSCSSVKFVSTSSSQRSSRK</sequence>
<dbReference type="Gene3D" id="1.20.5.500">
    <property type="entry name" value="Single helix bin"/>
    <property type="match status" value="1"/>
</dbReference>
<evidence type="ECO:0000259" key="6">
    <source>
        <dbReference type="PROSITE" id="PS51842"/>
    </source>
</evidence>
<dbReference type="GO" id="GO:0045095">
    <property type="term" value="C:keratin filament"/>
    <property type="evidence" value="ECO:0007669"/>
    <property type="project" value="InterPro"/>
</dbReference>
<evidence type="ECO:0000313" key="8">
    <source>
        <dbReference type="RefSeq" id="XP_054859233.1"/>
    </source>
</evidence>
<dbReference type="Gene3D" id="1.20.5.1160">
    <property type="entry name" value="Vasodilator-stimulated phosphoprotein"/>
    <property type="match status" value="1"/>
</dbReference>
<feature type="domain" description="IF rod" evidence="6">
    <location>
        <begin position="167"/>
        <end position="480"/>
    </location>
</feature>
<evidence type="ECO:0000256" key="4">
    <source>
        <dbReference type="RuleBase" id="RU000685"/>
    </source>
</evidence>
<dbReference type="SUPFAM" id="SSF64593">
    <property type="entry name" value="Intermediate filament protein, coiled coil region"/>
    <property type="match status" value="3"/>
</dbReference>
<dbReference type="PANTHER" id="PTHR45616">
    <property type="entry name" value="GATA-TYPE DOMAIN-CONTAINING PROTEIN"/>
    <property type="match status" value="1"/>
</dbReference>
<keyword evidence="2 5" id="KW-0175">Coiled coil</keyword>
<dbReference type="FunFam" id="1.20.5.500:FF:000001">
    <property type="entry name" value="Type II keratin 23"/>
    <property type="match status" value="1"/>
</dbReference>
<comment type="similarity">
    <text evidence="3 4">Belongs to the intermediate filament family.</text>
</comment>
<dbReference type="Gene3D" id="1.20.5.170">
    <property type="match status" value="1"/>
</dbReference>
<dbReference type="KEGG" id="emc:129346010"/>
<name>A0AA97LJZ9_EUBMA</name>
<feature type="coiled-coil region" evidence="5">
    <location>
        <begin position="378"/>
        <end position="458"/>
    </location>
</feature>
<organism evidence="7 8">
    <name type="scientific">Eublepharis macularius</name>
    <name type="common">Leopard gecko</name>
    <name type="synonym">Cyrtodactylus macularius</name>
    <dbReference type="NCBI Taxonomy" id="481883"/>
    <lineage>
        <taxon>Eukaryota</taxon>
        <taxon>Metazoa</taxon>
        <taxon>Chordata</taxon>
        <taxon>Craniata</taxon>
        <taxon>Vertebrata</taxon>
        <taxon>Euteleostomi</taxon>
        <taxon>Lepidosauria</taxon>
        <taxon>Squamata</taxon>
        <taxon>Bifurcata</taxon>
        <taxon>Gekkota</taxon>
        <taxon>Eublepharidae</taxon>
        <taxon>Eublepharinae</taxon>
        <taxon>Eublepharis</taxon>
    </lineage>
</organism>
<dbReference type="InterPro" id="IPR003054">
    <property type="entry name" value="Keratin_II"/>
</dbReference>
<dbReference type="GO" id="GO:0030280">
    <property type="term" value="F:structural constituent of skin epidermis"/>
    <property type="evidence" value="ECO:0007669"/>
    <property type="project" value="TreeGrafter"/>
</dbReference>
<dbReference type="FunFam" id="1.20.5.170:FF:000004">
    <property type="entry name" value="Keratin, type II cytoskeletal 5"/>
    <property type="match status" value="1"/>
</dbReference>
<keyword evidence="7" id="KW-1185">Reference proteome</keyword>
<evidence type="ECO:0000256" key="3">
    <source>
        <dbReference type="ARBA" id="ARBA00061646"/>
    </source>
</evidence>
<dbReference type="PROSITE" id="PS00226">
    <property type="entry name" value="IF_ROD_1"/>
    <property type="match status" value="1"/>
</dbReference>
<dbReference type="SMART" id="SM01391">
    <property type="entry name" value="Filament"/>
    <property type="match status" value="1"/>
</dbReference>
<dbReference type="GO" id="GO:0045109">
    <property type="term" value="P:intermediate filament organization"/>
    <property type="evidence" value="ECO:0007669"/>
    <property type="project" value="TreeGrafter"/>
</dbReference>
<evidence type="ECO:0000256" key="2">
    <source>
        <dbReference type="ARBA" id="ARBA00023054"/>
    </source>
</evidence>
<gene>
    <name evidence="8" type="primary">LOC129346010</name>
</gene>
<dbReference type="GeneID" id="129346010"/>
<dbReference type="InterPro" id="IPR039008">
    <property type="entry name" value="IF_rod_dom"/>
</dbReference>
<dbReference type="Pfam" id="PF00038">
    <property type="entry name" value="Filament"/>
    <property type="match status" value="1"/>
</dbReference>
<evidence type="ECO:0000313" key="7">
    <source>
        <dbReference type="Proteomes" id="UP001190640"/>
    </source>
</evidence>
<dbReference type="Pfam" id="PF16208">
    <property type="entry name" value="Keratin_2_head"/>
    <property type="match status" value="1"/>
</dbReference>
<dbReference type="InterPro" id="IPR018039">
    <property type="entry name" value="IF_conserved"/>
</dbReference>
<dbReference type="RefSeq" id="XP_054859233.1">
    <property type="nucleotide sequence ID" value="XM_055003258.1"/>
</dbReference>
<dbReference type="FunFam" id="1.20.5.1160:FF:000001">
    <property type="entry name" value="Keratin type II"/>
    <property type="match status" value="1"/>
</dbReference>
<evidence type="ECO:0000256" key="1">
    <source>
        <dbReference type="ARBA" id="ARBA00022754"/>
    </source>
</evidence>
<dbReference type="PANTHER" id="PTHR45616:SF39">
    <property type="entry name" value="KERATIN, TYPE II CYTOSKELETAL 6A-RELATED"/>
    <property type="match status" value="1"/>
</dbReference>